<dbReference type="PROSITE" id="PS50110">
    <property type="entry name" value="RESPONSE_REGULATORY"/>
    <property type="match status" value="1"/>
</dbReference>
<dbReference type="EMBL" id="JBHPON010000002">
    <property type="protein sequence ID" value="MFC6036949.1"/>
    <property type="molecule type" value="Genomic_DNA"/>
</dbReference>
<evidence type="ECO:0000259" key="8">
    <source>
        <dbReference type="PROSITE" id="PS50110"/>
    </source>
</evidence>
<dbReference type="InterPro" id="IPR003661">
    <property type="entry name" value="HisK_dim/P_dom"/>
</dbReference>
<evidence type="ECO:0000259" key="7">
    <source>
        <dbReference type="PROSITE" id="PS50109"/>
    </source>
</evidence>
<dbReference type="Gene3D" id="3.40.50.2300">
    <property type="match status" value="1"/>
</dbReference>
<evidence type="ECO:0000256" key="5">
    <source>
        <dbReference type="ARBA" id="ARBA00022777"/>
    </source>
</evidence>
<dbReference type="SMART" id="SM00387">
    <property type="entry name" value="HATPase_c"/>
    <property type="match status" value="1"/>
</dbReference>
<keyword evidence="10" id="KW-1185">Reference proteome</keyword>
<dbReference type="SUPFAM" id="SSF55874">
    <property type="entry name" value="ATPase domain of HSP90 chaperone/DNA topoisomerase II/histidine kinase"/>
    <property type="match status" value="1"/>
</dbReference>
<comment type="caution">
    <text evidence="9">The sequence shown here is derived from an EMBL/GenBank/DDBJ whole genome shotgun (WGS) entry which is preliminary data.</text>
</comment>
<keyword evidence="5 9" id="KW-0418">Kinase</keyword>
<evidence type="ECO:0000256" key="6">
    <source>
        <dbReference type="PROSITE-ProRule" id="PRU00169"/>
    </source>
</evidence>
<dbReference type="Gene3D" id="3.30.565.10">
    <property type="entry name" value="Histidine kinase-like ATPase, C-terminal domain"/>
    <property type="match status" value="1"/>
</dbReference>
<dbReference type="Proteomes" id="UP001596116">
    <property type="component" value="Unassembled WGS sequence"/>
</dbReference>
<dbReference type="Pfam" id="PF00512">
    <property type="entry name" value="HisKA"/>
    <property type="match status" value="1"/>
</dbReference>
<evidence type="ECO:0000256" key="1">
    <source>
        <dbReference type="ARBA" id="ARBA00000085"/>
    </source>
</evidence>
<name>A0ABW1KZK2_9PROT</name>
<dbReference type="PRINTS" id="PR00344">
    <property type="entry name" value="BCTRLSENSOR"/>
</dbReference>
<keyword evidence="4" id="KW-0808">Transferase</keyword>
<accession>A0ABW1KZK2</accession>
<evidence type="ECO:0000256" key="2">
    <source>
        <dbReference type="ARBA" id="ARBA00012438"/>
    </source>
</evidence>
<organism evidence="9 10">
    <name type="scientific">Hyphococcus aureus</name>
    <dbReference type="NCBI Taxonomy" id="2666033"/>
    <lineage>
        <taxon>Bacteria</taxon>
        <taxon>Pseudomonadati</taxon>
        <taxon>Pseudomonadota</taxon>
        <taxon>Alphaproteobacteria</taxon>
        <taxon>Parvularculales</taxon>
        <taxon>Parvularculaceae</taxon>
        <taxon>Hyphococcus</taxon>
    </lineage>
</organism>
<dbReference type="SMART" id="SM00448">
    <property type="entry name" value="REC"/>
    <property type="match status" value="1"/>
</dbReference>
<dbReference type="PANTHER" id="PTHR43047:SF72">
    <property type="entry name" value="OSMOSENSING HISTIDINE PROTEIN KINASE SLN1"/>
    <property type="match status" value="1"/>
</dbReference>
<dbReference type="InterPro" id="IPR005467">
    <property type="entry name" value="His_kinase_dom"/>
</dbReference>
<feature type="domain" description="Response regulatory" evidence="8">
    <location>
        <begin position="7"/>
        <end position="122"/>
    </location>
</feature>
<evidence type="ECO:0000313" key="9">
    <source>
        <dbReference type="EMBL" id="MFC6036949.1"/>
    </source>
</evidence>
<evidence type="ECO:0000256" key="3">
    <source>
        <dbReference type="ARBA" id="ARBA00022553"/>
    </source>
</evidence>
<protein>
    <recommendedName>
        <fullName evidence="2">histidine kinase</fullName>
        <ecNumber evidence="2">2.7.13.3</ecNumber>
    </recommendedName>
</protein>
<sequence length="382" mass="41148">MTSQHKKVLLVDDEPKLIAALRRRLSLDFNIVTANGGPEALEMIDKDPDIAVIVADMQMPVMNGIELLRAVKTRAPSIRRLMLTGNSDQDTAIAAVNEGGVMRFFRKPCDNDELKAALRQALDEYAFQSADNVIEEALPPAVDSADHARDAFLSVMNHELRTPLNHIVGFARLLEQENGLTETDNAVEFVKHIRGSGEQVLNVLDRILEFTRLASQRGGSVDETSDIVGVVNAEVEKIRKTARHKGVTVSIDSLRLKADIIAKHEEASMAIRELLSNAVKFNVEGGHVSILIKCDQQRVAVRIADTGKGAPPALLDRMGKPFQQADSSTSREHEGLGLGLALVNSVAEANGASFSISGGVGGGITATLIFKRPVAEAATAVA</sequence>
<feature type="domain" description="Histidine kinase" evidence="7">
    <location>
        <begin position="155"/>
        <end position="374"/>
    </location>
</feature>
<evidence type="ECO:0000313" key="10">
    <source>
        <dbReference type="Proteomes" id="UP001596116"/>
    </source>
</evidence>
<dbReference type="InterPro" id="IPR036890">
    <property type="entry name" value="HATPase_C_sf"/>
</dbReference>
<dbReference type="CDD" id="cd00082">
    <property type="entry name" value="HisKA"/>
    <property type="match status" value="1"/>
</dbReference>
<comment type="catalytic activity">
    <reaction evidence="1">
        <text>ATP + protein L-histidine = ADP + protein N-phospho-L-histidine.</text>
        <dbReference type="EC" id="2.7.13.3"/>
    </reaction>
</comment>
<dbReference type="InterPro" id="IPR011006">
    <property type="entry name" value="CheY-like_superfamily"/>
</dbReference>
<dbReference type="PANTHER" id="PTHR43047">
    <property type="entry name" value="TWO-COMPONENT HISTIDINE PROTEIN KINASE"/>
    <property type="match status" value="1"/>
</dbReference>
<dbReference type="RefSeq" id="WP_379881800.1">
    <property type="nucleotide sequence ID" value="NZ_JBHPON010000002.1"/>
</dbReference>
<dbReference type="InterPro" id="IPR003594">
    <property type="entry name" value="HATPase_dom"/>
</dbReference>
<dbReference type="SUPFAM" id="SSF47384">
    <property type="entry name" value="Homodimeric domain of signal transducing histidine kinase"/>
    <property type="match status" value="1"/>
</dbReference>
<dbReference type="Pfam" id="PF02518">
    <property type="entry name" value="HATPase_c"/>
    <property type="match status" value="1"/>
</dbReference>
<dbReference type="InterPro" id="IPR004358">
    <property type="entry name" value="Sig_transdc_His_kin-like_C"/>
</dbReference>
<dbReference type="CDD" id="cd17569">
    <property type="entry name" value="REC_HupR-like"/>
    <property type="match status" value="1"/>
</dbReference>
<dbReference type="GO" id="GO:0016301">
    <property type="term" value="F:kinase activity"/>
    <property type="evidence" value="ECO:0007669"/>
    <property type="project" value="UniProtKB-KW"/>
</dbReference>
<reference evidence="9 10" key="1">
    <citation type="submission" date="2024-09" db="EMBL/GenBank/DDBJ databases">
        <authorList>
            <person name="Zhang Z.-H."/>
        </authorList>
    </citation>
    <scope>NUCLEOTIDE SEQUENCE [LARGE SCALE GENOMIC DNA]</scope>
    <source>
        <strain evidence="9 10">HHTR114</strain>
    </source>
</reference>
<keyword evidence="3 6" id="KW-0597">Phosphoprotein</keyword>
<dbReference type="EC" id="2.7.13.3" evidence="2"/>
<dbReference type="SUPFAM" id="SSF52172">
    <property type="entry name" value="CheY-like"/>
    <property type="match status" value="1"/>
</dbReference>
<dbReference type="SMART" id="SM00388">
    <property type="entry name" value="HisKA"/>
    <property type="match status" value="1"/>
</dbReference>
<dbReference type="PROSITE" id="PS50109">
    <property type="entry name" value="HIS_KIN"/>
    <property type="match status" value="1"/>
</dbReference>
<dbReference type="InterPro" id="IPR001789">
    <property type="entry name" value="Sig_transdc_resp-reg_receiver"/>
</dbReference>
<dbReference type="Gene3D" id="1.10.287.130">
    <property type="match status" value="1"/>
</dbReference>
<proteinExistence type="predicted"/>
<gene>
    <name evidence="9" type="ORF">ACFMB1_15445</name>
</gene>
<dbReference type="Pfam" id="PF00072">
    <property type="entry name" value="Response_reg"/>
    <property type="match status" value="1"/>
</dbReference>
<dbReference type="InterPro" id="IPR036097">
    <property type="entry name" value="HisK_dim/P_sf"/>
</dbReference>
<feature type="modified residue" description="4-aspartylphosphate" evidence="6">
    <location>
        <position position="56"/>
    </location>
</feature>
<evidence type="ECO:0000256" key="4">
    <source>
        <dbReference type="ARBA" id="ARBA00022679"/>
    </source>
</evidence>